<reference evidence="5 6" key="1">
    <citation type="journal article" date="2011" name="PLoS Genet.">
        <title>Genome sequencing and comparative transcriptomics of the model entomopathogenic fungi Metarhizium anisopliae and M. acridum.</title>
        <authorList>
            <person name="Gao Q."/>
            <person name="Jin K."/>
            <person name="Ying S.H."/>
            <person name="Zhang Y."/>
            <person name="Xiao G."/>
            <person name="Shang Y."/>
            <person name="Duan Z."/>
            <person name="Hu X."/>
            <person name="Xie X.Q."/>
            <person name="Zhou G."/>
            <person name="Peng G."/>
            <person name="Luo Z."/>
            <person name="Huang W."/>
            <person name="Wang B."/>
            <person name="Fang W."/>
            <person name="Wang S."/>
            <person name="Zhong Y."/>
            <person name="Ma L.J."/>
            <person name="St Leger R.J."/>
            <person name="Zhao G.P."/>
            <person name="Pei Y."/>
            <person name="Feng M.G."/>
            <person name="Xia Y."/>
            <person name="Wang C."/>
        </authorList>
    </citation>
    <scope>NUCLEOTIDE SEQUENCE [LARGE SCALE GENOMIC DNA]</scope>
    <source>
        <strain evidence="5 6">CQMa 102</strain>
    </source>
</reference>
<evidence type="ECO:0000256" key="1">
    <source>
        <dbReference type="ARBA" id="ARBA00001974"/>
    </source>
</evidence>
<keyword evidence="3" id="KW-0274">FAD</keyword>
<accession>E9ECR4</accession>
<dbReference type="EMBL" id="GL698551">
    <property type="protein sequence ID" value="EFY86281.1"/>
    <property type="molecule type" value="Genomic_DNA"/>
</dbReference>
<sequence>MFNRPSSRHGTVAHCIATSCSAQIKTICSVFNKPCRRRVRPEAGHIVWVESRDVPVHGSAAGEFGSRERLQVIRRCPRYRSKVHAQEHIITSSYEGEPLHNAAHLTHWIQTLGPGVMTFRHSDWVHTFQKVPKLIDSTLETLGASILAPLHSTNAKDRDTFSDFEAWEDDVLWPSVLKRFAGPSDAGGNSAPGLRVSFSTPRASVLHQSVEEAMVVAARRLVDQSGGNQEKRHVELRLPANMPYSAGDYLAVLPHNPKESVSRGLRRFNFPRDAYVTISSSSPTTHPIGMSLPVAEQARTSNLVRWPPNGSISSSSLFDSRKVSLTYGVVNESAMSGTGRFIGVASSYLSSLEPGENVQISVRPAQSGFHLPENQEETPIVCIGAGTGLAPFRAFVQERATLHGSGRNLAPAIIFYGCRNPSSDDLYRDEFDAWEKSGVVKIFRAYSGDKEESCGCPYAQDRIWHEPGSITEMWEEGARFYVCGSGKMAEGVKGVLVKIVMEEYEKAGEPLTEEEAAGHFKRIRKERYCMDVFD</sequence>
<evidence type="ECO:0000313" key="6">
    <source>
        <dbReference type="Proteomes" id="UP000002499"/>
    </source>
</evidence>
<dbReference type="Pfam" id="PF00175">
    <property type="entry name" value="NAD_binding_1"/>
    <property type="match status" value="1"/>
</dbReference>
<keyword evidence="6" id="KW-1185">Reference proteome</keyword>
<dbReference type="PRINTS" id="PR00371">
    <property type="entry name" value="FPNCR"/>
</dbReference>
<dbReference type="SUPFAM" id="SSF52343">
    <property type="entry name" value="Ferredoxin reductase-like, C-terminal NADP-linked domain"/>
    <property type="match status" value="1"/>
</dbReference>
<keyword evidence="2" id="KW-0285">Flavoprotein</keyword>
<name>E9ECR4_METAQ</name>
<dbReference type="InterPro" id="IPR039261">
    <property type="entry name" value="FNR_nucleotide-bd"/>
</dbReference>
<dbReference type="PROSITE" id="PS51257">
    <property type="entry name" value="PROKAR_LIPOPROTEIN"/>
    <property type="match status" value="1"/>
</dbReference>
<dbReference type="GO" id="GO:0050660">
    <property type="term" value="F:flavin adenine dinucleotide binding"/>
    <property type="evidence" value="ECO:0007669"/>
    <property type="project" value="TreeGrafter"/>
</dbReference>
<dbReference type="STRING" id="655827.E9ECR4"/>
<evidence type="ECO:0000313" key="5">
    <source>
        <dbReference type="EMBL" id="EFY86281.1"/>
    </source>
</evidence>
<gene>
    <name evidence="5" type="ORF">MAC_07662</name>
</gene>
<dbReference type="SUPFAM" id="SSF63380">
    <property type="entry name" value="Riboflavin synthase domain-like"/>
    <property type="match status" value="1"/>
</dbReference>
<dbReference type="PANTHER" id="PTHR19384:SF127">
    <property type="entry name" value="BIFUNCTIONAL CYTOCHROME P450_NADPH--P450 REDUCTASE"/>
    <property type="match status" value="1"/>
</dbReference>
<dbReference type="AlphaFoldDB" id="E9ECR4"/>
<dbReference type="OrthoDB" id="1470350at2759"/>
<dbReference type="eggNOG" id="KOG1158">
    <property type="taxonomic scope" value="Eukaryota"/>
</dbReference>
<comment type="cofactor">
    <cofactor evidence="1">
        <name>FAD</name>
        <dbReference type="ChEBI" id="CHEBI:57692"/>
    </cofactor>
</comment>
<dbReference type="InterPro" id="IPR017927">
    <property type="entry name" value="FAD-bd_FR_type"/>
</dbReference>
<dbReference type="InterPro" id="IPR001433">
    <property type="entry name" value="OxRdtase_FAD/NAD-bd"/>
</dbReference>
<protein>
    <submittedName>
        <fullName evidence="5">Bifunctional P-450:NADPH-P450 reductase</fullName>
    </submittedName>
</protein>
<dbReference type="InterPro" id="IPR023173">
    <property type="entry name" value="NADPH_Cyt_P450_Rdtase_alpha"/>
</dbReference>
<dbReference type="SUPFAM" id="SSF52218">
    <property type="entry name" value="Flavoproteins"/>
    <property type="match status" value="1"/>
</dbReference>
<dbReference type="GO" id="GO:0010181">
    <property type="term" value="F:FMN binding"/>
    <property type="evidence" value="ECO:0007669"/>
    <property type="project" value="TreeGrafter"/>
</dbReference>
<dbReference type="InterPro" id="IPR017938">
    <property type="entry name" value="Riboflavin_synthase-like_b-brl"/>
</dbReference>
<evidence type="ECO:0000256" key="2">
    <source>
        <dbReference type="ARBA" id="ARBA00022630"/>
    </source>
</evidence>
<organism evidence="6">
    <name type="scientific">Metarhizium acridum (strain CQMa 102)</name>
    <dbReference type="NCBI Taxonomy" id="655827"/>
    <lineage>
        <taxon>Eukaryota</taxon>
        <taxon>Fungi</taxon>
        <taxon>Dikarya</taxon>
        <taxon>Ascomycota</taxon>
        <taxon>Pezizomycotina</taxon>
        <taxon>Sordariomycetes</taxon>
        <taxon>Hypocreomycetidae</taxon>
        <taxon>Hypocreales</taxon>
        <taxon>Clavicipitaceae</taxon>
        <taxon>Metarhizium</taxon>
    </lineage>
</organism>
<dbReference type="Gene3D" id="3.40.50.80">
    <property type="entry name" value="Nucleotide-binding domain of ferredoxin-NADP reductase (FNR) module"/>
    <property type="match status" value="1"/>
</dbReference>
<dbReference type="PANTHER" id="PTHR19384">
    <property type="entry name" value="NITRIC OXIDE SYNTHASE-RELATED"/>
    <property type="match status" value="1"/>
</dbReference>
<dbReference type="Gene3D" id="2.40.30.10">
    <property type="entry name" value="Translation factors"/>
    <property type="match status" value="2"/>
</dbReference>
<evidence type="ECO:0000256" key="3">
    <source>
        <dbReference type="ARBA" id="ARBA00022827"/>
    </source>
</evidence>
<evidence type="ECO:0000259" key="4">
    <source>
        <dbReference type="PROSITE" id="PS51384"/>
    </source>
</evidence>
<dbReference type="Gene3D" id="1.20.990.10">
    <property type="entry name" value="NADPH-cytochrome p450 Reductase, Chain A, domain 3"/>
    <property type="match status" value="1"/>
</dbReference>
<dbReference type="InParanoid" id="E9ECR4"/>
<dbReference type="OMA" id="HIVWVES"/>
<dbReference type="PROSITE" id="PS51384">
    <property type="entry name" value="FAD_FR"/>
    <property type="match status" value="1"/>
</dbReference>
<dbReference type="GO" id="GO:0005829">
    <property type="term" value="C:cytosol"/>
    <property type="evidence" value="ECO:0007669"/>
    <property type="project" value="TreeGrafter"/>
</dbReference>
<dbReference type="GO" id="GO:0003958">
    <property type="term" value="F:NADPH-hemoprotein reductase activity"/>
    <property type="evidence" value="ECO:0007669"/>
    <property type="project" value="TreeGrafter"/>
</dbReference>
<dbReference type="InterPro" id="IPR029039">
    <property type="entry name" value="Flavoprotein-like_sf"/>
</dbReference>
<dbReference type="Proteomes" id="UP000002499">
    <property type="component" value="Unassembled WGS sequence"/>
</dbReference>
<dbReference type="InterPro" id="IPR001709">
    <property type="entry name" value="Flavoprot_Pyr_Nucl_cyt_Rdtase"/>
</dbReference>
<dbReference type="HOGENOM" id="CLU_510053_0_0_1"/>
<feature type="domain" description="FAD-binding FR-type" evidence="4">
    <location>
        <begin position="208"/>
        <end position="372"/>
    </location>
</feature>
<dbReference type="Gene3D" id="3.40.50.360">
    <property type="match status" value="1"/>
</dbReference>
<proteinExistence type="predicted"/>